<dbReference type="PANTHER" id="PTHR33508">
    <property type="entry name" value="UPF0056 MEMBRANE PROTEIN YHCE"/>
    <property type="match status" value="1"/>
</dbReference>
<evidence type="ECO:0000256" key="6">
    <source>
        <dbReference type="ARBA" id="ARBA00023136"/>
    </source>
</evidence>
<dbReference type="NCBIfam" id="TIGR00427">
    <property type="entry name" value="NAAT family transporter"/>
    <property type="match status" value="1"/>
</dbReference>
<reference evidence="8 9" key="1">
    <citation type="submission" date="2020-07" db="EMBL/GenBank/DDBJ databases">
        <authorList>
            <person name="Feng X."/>
        </authorList>
    </citation>
    <scope>NUCLEOTIDE SEQUENCE [LARGE SCALE GENOMIC DNA]</scope>
    <source>
        <strain evidence="8 9">JCM23202</strain>
    </source>
</reference>
<keyword evidence="3" id="KW-1003">Cell membrane</keyword>
<evidence type="ECO:0000256" key="5">
    <source>
        <dbReference type="ARBA" id="ARBA00022989"/>
    </source>
</evidence>
<comment type="caution">
    <text evidence="8">The sequence shown here is derived from an EMBL/GenBank/DDBJ whole genome shotgun (WGS) entry which is preliminary data.</text>
</comment>
<feature type="transmembrane region" description="Helical" evidence="7">
    <location>
        <begin position="187"/>
        <end position="208"/>
    </location>
</feature>
<dbReference type="AlphaFoldDB" id="A0A7X1B629"/>
<keyword evidence="9" id="KW-1185">Reference proteome</keyword>
<dbReference type="PANTHER" id="PTHR33508:SF1">
    <property type="entry name" value="UPF0056 MEMBRANE PROTEIN YHCE"/>
    <property type="match status" value="1"/>
</dbReference>
<organism evidence="8 9">
    <name type="scientific">Pelagicoccus albus</name>
    <dbReference type="NCBI Taxonomy" id="415222"/>
    <lineage>
        <taxon>Bacteria</taxon>
        <taxon>Pseudomonadati</taxon>
        <taxon>Verrucomicrobiota</taxon>
        <taxon>Opitutia</taxon>
        <taxon>Puniceicoccales</taxon>
        <taxon>Pelagicoccaceae</taxon>
        <taxon>Pelagicoccus</taxon>
    </lineage>
</organism>
<evidence type="ECO:0000313" key="9">
    <source>
        <dbReference type="Proteomes" id="UP000526501"/>
    </source>
</evidence>
<dbReference type="RefSeq" id="WP_185659938.1">
    <property type="nucleotide sequence ID" value="NZ_CAWPOO010000007.1"/>
</dbReference>
<dbReference type="EMBL" id="JACHVC010000007">
    <property type="protein sequence ID" value="MBC2606054.1"/>
    <property type="molecule type" value="Genomic_DNA"/>
</dbReference>
<feature type="transmembrane region" description="Helical" evidence="7">
    <location>
        <begin position="49"/>
        <end position="69"/>
    </location>
</feature>
<evidence type="ECO:0000256" key="7">
    <source>
        <dbReference type="RuleBase" id="RU362048"/>
    </source>
</evidence>
<evidence type="ECO:0000313" key="8">
    <source>
        <dbReference type="EMBL" id="MBC2606054.1"/>
    </source>
</evidence>
<accession>A0A7X1B629</accession>
<keyword evidence="6 7" id="KW-0472">Membrane</keyword>
<dbReference type="NCBIfam" id="NF008228">
    <property type="entry name" value="PRK10995.1"/>
    <property type="match status" value="1"/>
</dbReference>
<proteinExistence type="inferred from homology"/>
<sequence>MDNAYQLLLATLASLLPITNPLGNAAIFLSITKDRSSKERNKIAFRASLYMFCILTAFLVGGSFILHFFGLSLEGIRIAGGLLIMKFGFDQLQPKSTNTHSDEEHQEAKAKEDISFSPLAMPLLAGPGAIASVMSTSSYVPSPSLASWSVIILGILITCSICWILLRQAEKLMKLLGVNGANALTKIMGFLLLCIGVQLGIAGVQGLIG</sequence>
<name>A0A7X1B629_9BACT</name>
<dbReference type="GO" id="GO:0005886">
    <property type="term" value="C:plasma membrane"/>
    <property type="evidence" value="ECO:0007669"/>
    <property type="project" value="UniProtKB-SubCell"/>
</dbReference>
<evidence type="ECO:0000256" key="2">
    <source>
        <dbReference type="ARBA" id="ARBA00009784"/>
    </source>
</evidence>
<comment type="subcellular location">
    <subcellularLocation>
        <location evidence="1 7">Cell membrane</location>
        <topology evidence="1 7">Multi-pass membrane protein</topology>
    </subcellularLocation>
</comment>
<evidence type="ECO:0000256" key="4">
    <source>
        <dbReference type="ARBA" id="ARBA00022692"/>
    </source>
</evidence>
<keyword evidence="5 7" id="KW-1133">Transmembrane helix</keyword>
<dbReference type="Pfam" id="PF01914">
    <property type="entry name" value="MarC"/>
    <property type="match status" value="1"/>
</dbReference>
<dbReference type="InterPro" id="IPR002771">
    <property type="entry name" value="Multi_antbiot-R_MarC"/>
</dbReference>
<evidence type="ECO:0000256" key="1">
    <source>
        <dbReference type="ARBA" id="ARBA00004651"/>
    </source>
</evidence>
<comment type="caution">
    <text evidence="7">Lacks conserved residue(s) required for the propagation of feature annotation.</text>
</comment>
<keyword evidence="4 7" id="KW-0812">Transmembrane</keyword>
<protein>
    <recommendedName>
        <fullName evidence="7">UPF0056 membrane protein</fullName>
    </recommendedName>
</protein>
<evidence type="ECO:0000256" key="3">
    <source>
        <dbReference type="ARBA" id="ARBA00022475"/>
    </source>
</evidence>
<feature type="transmembrane region" description="Helical" evidence="7">
    <location>
        <begin position="146"/>
        <end position="166"/>
    </location>
</feature>
<dbReference type="Proteomes" id="UP000526501">
    <property type="component" value="Unassembled WGS sequence"/>
</dbReference>
<gene>
    <name evidence="8" type="ORF">H5P27_08350</name>
</gene>
<comment type="similarity">
    <text evidence="2 7">Belongs to the UPF0056 (MarC) family.</text>
</comment>